<evidence type="ECO:0000313" key="2">
    <source>
        <dbReference type="Proteomes" id="UP000034696"/>
    </source>
</evidence>
<comment type="caution">
    <text evidence="1">The sequence shown here is derived from an EMBL/GenBank/DDBJ whole genome shotgun (WGS) entry which is preliminary data.</text>
</comment>
<protein>
    <submittedName>
        <fullName evidence="1">Uncharacterized protein</fullName>
    </submittedName>
</protein>
<accession>A0A0G1M750</accession>
<gene>
    <name evidence="1" type="ORF">UX06_C0031G0006</name>
</gene>
<sequence>MNPARDKSVTFLARREYNIGITISSLVIIKIRKFNNFLFLTV</sequence>
<dbReference type="EMBL" id="LCKT01000031">
    <property type="protein sequence ID" value="KKU03932.1"/>
    <property type="molecule type" value="Genomic_DNA"/>
</dbReference>
<name>A0A0G1M750_9BACT</name>
<dbReference type="Proteomes" id="UP000034696">
    <property type="component" value="Unassembled WGS sequence"/>
</dbReference>
<dbReference type="AlphaFoldDB" id="A0A0G1M750"/>
<proteinExistence type="predicted"/>
<evidence type="ECO:0000313" key="1">
    <source>
        <dbReference type="EMBL" id="KKU03932.1"/>
    </source>
</evidence>
<reference evidence="1 2" key="1">
    <citation type="journal article" date="2015" name="Nature">
        <title>rRNA introns, odd ribosomes, and small enigmatic genomes across a large radiation of phyla.</title>
        <authorList>
            <person name="Brown C.T."/>
            <person name="Hug L.A."/>
            <person name="Thomas B.C."/>
            <person name="Sharon I."/>
            <person name="Castelle C.J."/>
            <person name="Singh A."/>
            <person name="Wilkins M.J."/>
            <person name="Williams K.H."/>
            <person name="Banfield J.F."/>
        </authorList>
    </citation>
    <scope>NUCLEOTIDE SEQUENCE [LARGE SCALE GENOMIC DNA]</scope>
</reference>
<organism evidence="1 2">
    <name type="scientific">Candidatus Giovannonibacteria bacterium GW2011_GWA2_45_21</name>
    <dbReference type="NCBI Taxonomy" id="1618649"/>
    <lineage>
        <taxon>Bacteria</taxon>
        <taxon>Candidatus Giovannoniibacteriota</taxon>
    </lineage>
</organism>